<dbReference type="AlphaFoldDB" id="A0A8I2H558"/>
<proteinExistence type="predicted"/>
<evidence type="ECO:0000313" key="6">
    <source>
        <dbReference type="Proteomes" id="UP001304419"/>
    </source>
</evidence>
<evidence type="ECO:0000256" key="1">
    <source>
        <dbReference type="ARBA" id="ARBA00022763"/>
    </source>
</evidence>
<dbReference type="Pfam" id="PF01035">
    <property type="entry name" value="DNA_binding_1"/>
    <property type="match status" value="1"/>
</dbReference>
<dbReference type="GO" id="GO:0006281">
    <property type="term" value="P:DNA repair"/>
    <property type="evidence" value="ECO:0007669"/>
    <property type="project" value="InterPro"/>
</dbReference>
<dbReference type="InterPro" id="IPR036388">
    <property type="entry name" value="WH-like_DNA-bd_sf"/>
</dbReference>
<evidence type="ECO:0000259" key="2">
    <source>
        <dbReference type="Pfam" id="PF01035"/>
    </source>
</evidence>
<keyword evidence="1" id="KW-0227">DNA damage</keyword>
<sequence>MKSSNPQQELAEKVFTVIGGIPFGKVASYGQIARLAGSPKHARKVGQLLKNLPQGSTLPWYRVVNSQRRISFPQDSSKFQEQKSRLQAEGVTFSNSNVIAKHCVWE</sequence>
<dbReference type="RefSeq" id="WP_039495238.1">
    <property type="nucleotide sequence ID" value="NZ_CBCSDF010000005.1"/>
</dbReference>
<dbReference type="PANTHER" id="PTHR42942:SF1">
    <property type="entry name" value="ALKYLTRANSFERASE-LIKE PROTEIN 1"/>
    <property type="match status" value="1"/>
</dbReference>
<dbReference type="EMBL" id="CP137579">
    <property type="protein sequence ID" value="WOX31437.1"/>
    <property type="molecule type" value="Genomic_DNA"/>
</dbReference>
<dbReference type="PANTHER" id="PTHR42942">
    <property type="entry name" value="6-O-METHYLGUANINE DNA METHYLTRANSFERASE"/>
    <property type="match status" value="1"/>
</dbReference>
<reference evidence="3" key="1">
    <citation type="submission" date="2019-10" db="EMBL/GenBank/DDBJ databases">
        <authorList>
            <person name="Paulsen S."/>
        </authorList>
    </citation>
    <scope>NUCLEOTIDE SEQUENCE</scope>
    <source>
        <strain evidence="3">LMG 19692</strain>
    </source>
</reference>
<evidence type="ECO:0000313" key="4">
    <source>
        <dbReference type="EMBL" id="WOX31437.1"/>
    </source>
</evidence>
<reference evidence="4 6" key="2">
    <citation type="submission" date="2023-10" db="EMBL/GenBank/DDBJ databases">
        <title>To unveil natural product biosynthetic capacity in Pseudoalteromonas.</title>
        <authorList>
            <person name="Wang J."/>
        </authorList>
    </citation>
    <scope>NUCLEOTIDE SEQUENCE [LARGE SCALE GENOMIC DNA]</scope>
    <source>
        <strain evidence="4 6">DSM 15914</strain>
    </source>
</reference>
<feature type="domain" description="Methylated-DNA-[protein]-cysteine S-methyltransferase DNA binding" evidence="2">
    <location>
        <begin position="11"/>
        <end position="91"/>
    </location>
</feature>
<dbReference type="InterPro" id="IPR036217">
    <property type="entry name" value="MethylDNA_cys_MeTrfase_DNAb"/>
</dbReference>
<dbReference type="InterPro" id="IPR052520">
    <property type="entry name" value="ATL_DNA_repair"/>
</dbReference>
<dbReference type="GO" id="GO:0003824">
    <property type="term" value="F:catalytic activity"/>
    <property type="evidence" value="ECO:0007669"/>
    <property type="project" value="InterPro"/>
</dbReference>
<evidence type="ECO:0000313" key="3">
    <source>
        <dbReference type="EMBL" id="NLR22127.1"/>
    </source>
</evidence>
<accession>A0A8I2H558</accession>
<gene>
    <name evidence="3" type="ORF">F9Y85_12495</name>
    <name evidence="4" type="ORF">R5H13_21080</name>
</gene>
<dbReference type="InterPro" id="IPR014048">
    <property type="entry name" value="MethylDNA_cys_MeTrfase_DNA-bd"/>
</dbReference>
<dbReference type="CDD" id="cd06445">
    <property type="entry name" value="ATase"/>
    <property type="match status" value="1"/>
</dbReference>
<evidence type="ECO:0000313" key="5">
    <source>
        <dbReference type="Proteomes" id="UP000646877"/>
    </source>
</evidence>
<name>A0A8I2H558_9GAMM</name>
<dbReference type="Proteomes" id="UP001304419">
    <property type="component" value="Chromosome 2"/>
</dbReference>
<dbReference type="EMBL" id="WEIA01000007">
    <property type="protein sequence ID" value="NLR22127.1"/>
    <property type="molecule type" value="Genomic_DNA"/>
</dbReference>
<dbReference type="SUPFAM" id="SSF46767">
    <property type="entry name" value="Methylated DNA-protein cysteine methyltransferase, C-terminal domain"/>
    <property type="match status" value="1"/>
</dbReference>
<organism evidence="3 5">
    <name type="scientific">Pseudoalteromonas maricaloris</name>
    <dbReference type="NCBI Taxonomy" id="184924"/>
    <lineage>
        <taxon>Bacteria</taxon>
        <taxon>Pseudomonadati</taxon>
        <taxon>Pseudomonadota</taxon>
        <taxon>Gammaproteobacteria</taxon>
        <taxon>Alteromonadales</taxon>
        <taxon>Pseudoalteromonadaceae</taxon>
        <taxon>Pseudoalteromonas</taxon>
    </lineage>
</organism>
<dbReference type="Proteomes" id="UP000646877">
    <property type="component" value="Unassembled WGS sequence"/>
</dbReference>
<dbReference type="Gene3D" id="1.10.10.10">
    <property type="entry name" value="Winged helix-like DNA-binding domain superfamily/Winged helix DNA-binding domain"/>
    <property type="match status" value="1"/>
</dbReference>
<keyword evidence="6" id="KW-1185">Reference proteome</keyword>
<protein>
    <submittedName>
        <fullName evidence="3">MGMT family protein</fullName>
    </submittedName>
</protein>